<reference evidence="3" key="1">
    <citation type="submission" date="2020-10" db="EMBL/GenBank/DDBJ databases">
        <authorList>
            <person name="Castelo-Branco R."/>
            <person name="Eusebio N."/>
            <person name="Adriana R."/>
            <person name="Vieira A."/>
            <person name="Brugerolle De Fraissinette N."/>
            <person name="Rezende De Castro R."/>
            <person name="Schneider M.P."/>
            <person name="Vasconcelos V."/>
            <person name="Leao P.N."/>
        </authorList>
    </citation>
    <scope>NUCLEOTIDE SEQUENCE</scope>
    <source>
        <strain evidence="3">LEGE 06105</strain>
    </source>
</reference>
<dbReference type="Pfam" id="PF04966">
    <property type="entry name" value="OprB"/>
    <property type="match status" value="1"/>
</dbReference>
<keyword evidence="4" id="KW-1185">Reference proteome</keyword>
<gene>
    <name evidence="3" type="ORF">IQ247_23435</name>
</gene>
<dbReference type="Proteomes" id="UP000620559">
    <property type="component" value="Unassembled WGS sequence"/>
</dbReference>
<dbReference type="InterPro" id="IPR007049">
    <property type="entry name" value="Carb-sel_porin_OprB"/>
</dbReference>
<evidence type="ECO:0000313" key="4">
    <source>
        <dbReference type="Proteomes" id="UP000620559"/>
    </source>
</evidence>
<dbReference type="NCBIfam" id="NF033921">
    <property type="entry name" value="por_somb"/>
    <property type="match status" value="1"/>
</dbReference>
<dbReference type="EMBL" id="JADEWL010000107">
    <property type="protein sequence ID" value="MBE9215583.1"/>
    <property type="molecule type" value="Genomic_DNA"/>
</dbReference>
<dbReference type="GO" id="GO:0008643">
    <property type="term" value="P:carbohydrate transport"/>
    <property type="evidence" value="ECO:0007669"/>
    <property type="project" value="InterPro"/>
</dbReference>
<dbReference type="Gene3D" id="2.40.160.180">
    <property type="entry name" value="Carbohydrate-selective porin OprB"/>
    <property type="match status" value="1"/>
</dbReference>
<sequence>MSYLFRKIFAFSSPAFVTSLVFSSEVQAQEIQNIQEDMTEIPSVSELSEVESEEWNFQVLQNFIQRYNIDTKYPLANLQRQDVITRYEFALILNEVIQYINNSQTTNTNIKNTNSISQEELKYLSKLQNEFAFELDGINQRIEILETQSFPQFSTTSKLRGEVIFALSGVGEGNKADDDEKTDSNITFSSRTKLQLNTTFTGKDRLKTSLKTSNIQPLDSATGTNMARLSSEGDDENKFELGDFAYRFPVGKRTRVHIGSTGLEIDDFANTINPYLDANDDGAISRFAQRNPIYRQGGGAGIGVEYEISDSLELGLGYVADDADEPEIGLNKSDYAAIAQLTFKPNKTFLLGLNYIHSYNNINTNTGSDGANDPFDDNSESINADSFGLQGSVALNKKIFLGSWVGYTHAQANDLPNKPTANILNWAFTLAFPDLGKKGNLGGIIIGQPPKLINNQYQLNQEEYTDKDTSLHLEAFYRFQINDNITITPGMVIITNPEHNSDNDTIYLGTLRTTFSF</sequence>
<proteinExistence type="inferred from homology"/>
<dbReference type="InterPro" id="IPR047684">
    <property type="entry name" value="Por_som-like"/>
</dbReference>
<comment type="similarity">
    <text evidence="1 2">Belongs to the OprB family.</text>
</comment>
<dbReference type="PANTHER" id="PTHR43308">
    <property type="entry name" value="OUTER MEMBRANE PROTEIN ALPHA-RELATED"/>
    <property type="match status" value="1"/>
</dbReference>
<dbReference type="RefSeq" id="WP_193923722.1">
    <property type="nucleotide sequence ID" value="NZ_JADEWL010000107.1"/>
</dbReference>
<dbReference type="AlphaFoldDB" id="A0A8J7F6L7"/>
<comment type="caution">
    <text evidence="3">The sequence shown here is derived from an EMBL/GenBank/DDBJ whole genome shotgun (WGS) entry which is preliminary data.</text>
</comment>
<evidence type="ECO:0000256" key="2">
    <source>
        <dbReference type="RuleBase" id="RU363072"/>
    </source>
</evidence>
<dbReference type="InterPro" id="IPR038673">
    <property type="entry name" value="OprB_sf"/>
</dbReference>
<feature type="chain" id="PRO_5035338444" evidence="2">
    <location>
        <begin position="29"/>
        <end position="517"/>
    </location>
</feature>
<evidence type="ECO:0000313" key="3">
    <source>
        <dbReference type="EMBL" id="MBE9215583.1"/>
    </source>
</evidence>
<accession>A0A8J7F6L7</accession>
<name>A0A8J7F6L7_9CYAN</name>
<organism evidence="3 4">
    <name type="scientific">Plectonema cf. radiosum LEGE 06105</name>
    <dbReference type="NCBI Taxonomy" id="945769"/>
    <lineage>
        <taxon>Bacteria</taxon>
        <taxon>Bacillati</taxon>
        <taxon>Cyanobacteriota</taxon>
        <taxon>Cyanophyceae</taxon>
        <taxon>Oscillatoriophycideae</taxon>
        <taxon>Oscillatoriales</taxon>
        <taxon>Microcoleaceae</taxon>
        <taxon>Plectonema</taxon>
    </lineage>
</organism>
<keyword evidence="2" id="KW-0732">Signal</keyword>
<dbReference type="GO" id="GO:0015288">
    <property type="term" value="F:porin activity"/>
    <property type="evidence" value="ECO:0007669"/>
    <property type="project" value="InterPro"/>
</dbReference>
<feature type="signal peptide" evidence="2">
    <location>
        <begin position="1"/>
        <end position="28"/>
    </location>
</feature>
<dbReference type="SUPFAM" id="SSF56935">
    <property type="entry name" value="Porins"/>
    <property type="match status" value="1"/>
</dbReference>
<dbReference type="GO" id="GO:0016020">
    <property type="term" value="C:membrane"/>
    <property type="evidence" value="ECO:0007669"/>
    <property type="project" value="InterPro"/>
</dbReference>
<dbReference type="PANTHER" id="PTHR43308:SF1">
    <property type="entry name" value="OUTER MEMBRANE PROTEIN ALPHA"/>
    <property type="match status" value="1"/>
</dbReference>
<protein>
    <submittedName>
        <fullName evidence="3">Iron uptake porin</fullName>
    </submittedName>
</protein>
<dbReference type="InterPro" id="IPR051465">
    <property type="entry name" value="Cell_Envelope_Struct_Comp"/>
</dbReference>
<evidence type="ECO:0000256" key="1">
    <source>
        <dbReference type="ARBA" id="ARBA00008769"/>
    </source>
</evidence>